<protein>
    <submittedName>
        <fullName evidence="2">Uncharacterized protein</fullName>
    </submittedName>
</protein>
<sequence>MRAAFALSALAATATAAKQSVVSLTADERLTLEQALAEWKAEFGAVARENNLLPTKNSILSEDEQVVAELQRILDSKFSAEQAALTNPGATSSRCSATTSSRNYRHARGRDRVVAGDVQGLDHVWAM</sequence>
<feature type="chain" id="PRO_5025429359" evidence="1">
    <location>
        <begin position="17"/>
        <end position="127"/>
    </location>
</feature>
<dbReference type="AlphaFoldDB" id="A0A6A5AYX7"/>
<feature type="signal peptide" evidence="1">
    <location>
        <begin position="1"/>
        <end position="16"/>
    </location>
</feature>
<reference evidence="2 3" key="1">
    <citation type="submission" date="2019-06" db="EMBL/GenBank/DDBJ databases">
        <title>Genomics analysis of Aphanomyces spp. identifies a new class of oomycete effector associated with host adaptation.</title>
        <authorList>
            <person name="Gaulin E."/>
        </authorList>
    </citation>
    <scope>NUCLEOTIDE SEQUENCE [LARGE SCALE GENOMIC DNA]</scope>
    <source>
        <strain evidence="2 3">E</strain>
    </source>
</reference>
<organism evidence="2 3">
    <name type="scientific">Aphanomyces astaci</name>
    <name type="common">Crayfish plague agent</name>
    <dbReference type="NCBI Taxonomy" id="112090"/>
    <lineage>
        <taxon>Eukaryota</taxon>
        <taxon>Sar</taxon>
        <taxon>Stramenopiles</taxon>
        <taxon>Oomycota</taxon>
        <taxon>Saprolegniomycetes</taxon>
        <taxon>Saprolegniales</taxon>
        <taxon>Verrucalvaceae</taxon>
        <taxon>Aphanomyces</taxon>
    </lineage>
</organism>
<evidence type="ECO:0000256" key="1">
    <source>
        <dbReference type="SAM" id="SignalP"/>
    </source>
</evidence>
<name>A0A6A5AYX7_APHAT</name>
<evidence type="ECO:0000313" key="2">
    <source>
        <dbReference type="EMBL" id="KAF0771644.1"/>
    </source>
</evidence>
<evidence type="ECO:0000313" key="3">
    <source>
        <dbReference type="Proteomes" id="UP000469452"/>
    </source>
</evidence>
<gene>
    <name evidence="2" type="ORF">AaE_002416</name>
</gene>
<dbReference type="EMBL" id="VJMI01004822">
    <property type="protein sequence ID" value="KAF0771644.1"/>
    <property type="molecule type" value="Genomic_DNA"/>
</dbReference>
<keyword evidence="1" id="KW-0732">Signal</keyword>
<accession>A0A6A5AYX7</accession>
<dbReference type="Proteomes" id="UP000469452">
    <property type="component" value="Unassembled WGS sequence"/>
</dbReference>
<proteinExistence type="predicted"/>
<comment type="caution">
    <text evidence="2">The sequence shown here is derived from an EMBL/GenBank/DDBJ whole genome shotgun (WGS) entry which is preliminary data.</text>
</comment>